<feature type="transmembrane region" description="Helical" evidence="6">
    <location>
        <begin position="466"/>
        <end position="490"/>
    </location>
</feature>
<accession>A0A2R4MFB6</accession>
<evidence type="ECO:0000256" key="1">
    <source>
        <dbReference type="ARBA" id="ARBA00004651"/>
    </source>
</evidence>
<evidence type="ECO:0000313" key="9">
    <source>
        <dbReference type="Proteomes" id="UP000258927"/>
    </source>
</evidence>
<keyword evidence="3 6" id="KW-0812">Transmembrane</keyword>
<evidence type="ECO:0000256" key="6">
    <source>
        <dbReference type="SAM" id="Phobius"/>
    </source>
</evidence>
<organism evidence="8 9">
    <name type="scientific">Maritalea myrionectae</name>
    <dbReference type="NCBI Taxonomy" id="454601"/>
    <lineage>
        <taxon>Bacteria</taxon>
        <taxon>Pseudomonadati</taxon>
        <taxon>Pseudomonadota</taxon>
        <taxon>Alphaproteobacteria</taxon>
        <taxon>Hyphomicrobiales</taxon>
        <taxon>Devosiaceae</taxon>
        <taxon>Maritalea</taxon>
    </lineage>
</organism>
<dbReference type="NCBIfam" id="TIGR00360">
    <property type="entry name" value="ComEC_N-term"/>
    <property type="match status" value="1"/>
</dbReference>
<dbReference type="STRING" id="1122213.GCA_000423365_02371"/>
<evidence type="ECO:0000256" key="3">
    <source>
        <dbReference type="ARBA" id="ARBA00022692"/>
    </source>
</evidence>
<feature type="transmembrane region" description="Helical" evidence="6">
    <location>
        <begin position="554"/>
        <end position="572"/>
    </location>
</feature>
<reference evidence="8 9" key="1">
    <citation type="submission" date="2017-05" db="EMBL/GenBank/DDBJ databases">
        <title>Genome Analysis of Maritalea myrionectae HL2708#5.</title>
        <authorList>
            <consortium name="Cotde Inc.-PKNU"/>
            <person name="Jang D."/>
            <person name="Oh H.-M."/>
        </authorList>
    </citation>
    <scope>NUCLEOTIDE SEQUENCE [LARGE SCALE GENOMIC DNA]</scope>
    <source>
        <strain evidence="8 9">HL2708#5</strain>
    </source>
</reference>
<evidence type="ECO:0000256" key="5">
    <source>
        <dbReference type="ARBA" id="ARBA00023136"/>
    </source>
</evidence>
<feature type="transmembrane region" description="Helical" evidence="6">
    <location>
        <begin position="524"/>
        <end position="547"/>
    </location>
</feature>
<dbReference type="PANTHER" id="PTHR30619">
    <property type="entry name" value="DNA INTERNALIZATION/COMPETENCE PROTEIN COMEC/REC2"/>
    <property type="match status" value="1"/>
</dbReference>
<name>A0A2R4MFB6_9HYPH</name>
<evidence type="ECO:0000256" key="4">
    <source>
        <dbReference type="ARBA" id="ARBA00022989"/>
    </source>
</evidence>
<dbReference type="Proteomes" id="UP000258927">
    <property type="component" value="Chromosome"/>
</dbReference>
<dbReference type="Pfam" id="PF03772">
    <property type="entry name" value="Competence"/>
    <property type="match status" value="1"/>
</dbReference>
<protein>
    <recommendedName>
        <fullName evidence="7">ComEC/Rec2-related protein domain-containing protein</fullName>
    </recommendedName>
</protein>
<feature type="transmembrane region" description="Helical" evidence="6">
    <location>
        <begin position="53"/>
        <end position="70"/>
    </location>
</feature>
<proteinExistence type="predicted"/>
<dbReference type="AlphaFoldDB" id="A0A2R4MFB6"/>
<evidence type="ECO:0000256" key="2">
    <source>
        <dbReference type="ARBA" id="ARBA00022475"/>
    </source>
</evidence>
<keyword evidence="4 6" id="KW-1133">Transmembrane helix</keyword>
<dbReference type="PANTHER" id="PTHR30619:SF1">
    <property type="entry name" value="RECOMBINATION PROTEIN 2"/>
    <property type="match status" value="1"/>
</dbReference>
<dbReference type="InterPro" id="IPR004477">
    <property type="entry name" value="ComEC_N"/>
</dbReference>
<sequence length="714" mass="77485">MSLKDIDFEPYSTRNAAIDKLFWRQGKQPRFSSDNHPVARPLVDGVDFARRRIVLLPFALILGICIYTQLSVEPPYWLYGLLCLALFGGAVLTRRNIVLRNCLFLAGAVAFGIALMAASAVMRGTPLLAYPSAGVINGEIRQVELRPDGNLRAVVDLGSMRPGALDDVRFVRLTIAQKHFEPARQPAIGDQLEVRARFIPVPKPVYPGGYDPQFHGFFDGIGAYGSTLDPVVLSDGQQTAWSLVQNFIFDVRQGVAQRFSSGMKPQDAAIARALIIGDQSAIEPELRDEIAVSGLAHLLAISGLHLSLVAGGAFLGIRFVLALPLFPPQMPAKSIAAVAAMGAAAFYLGISGANIATQRATIMLIVAFVAVLTGRRAITLRNVALVCIAMILLYPNEVFKPGFQLSFAAVGALVGVYEWSKGQAHSRKWPKWAQFLGGLSLTSLVAGIATAPIAAVHFSQFAPFGLFANLIAVPLVGFFILPALIFACVLMPFGLELPVLALAGLGIDYVIIIARFFTNLGGDWTYVAPLAGWVLPLCGVALMMFLIAKSAWRFVPPLVAGMVISLFGTAATPDILVSGQTRSAFVKTDKGQWAQIDRIGNNFTTRVWAEWLGVDLAQQELAGNCDEQGCVVHMPEGQTVLFARQRAAVIEDCGLVDLIIEQDYLYQKCSTGSHLVRNWDVRRLGNAALYFGDDGHIQIKHSVTDAHRPWRVKH</sequence>
<feature type="transmembrane region" description="Helical" evidence="6">
    <location>
        <begin position="432"/>
        <end position="454"/>
    </location>
</feature>
<dbReference type="InterPro" id="IPR052159">
    <property type="entry name" value="Competence_DNA_uptake"/>
</dbReference>
<gene>
    <name evidence="8" type="ORF">MXMO3_02073</name>
</gene>
<comment type="subcellular location">
    <subcellularLocation>
        <location evidence="1">Cell membrane</location>
        <topology evidence="1">Multi-pass membrane protein</topology>
    </subcellularLocation>
</comment>
<dbReference type="RefSeq" id="WP_117395802.1">
    <property type="nucleotide sequence ID" value="NZ_CP021330.1"/>
</dbReference>
<feature type="transmembrane region" description="Helical" evidence="6">
    <location>
        <begin position="332"/>
        <end position="350"/>
    </location>
</feature>
<feature type="domain" description="ComEC/Rec2-related protein" evidence="7">
    <location>
        <begin position="274"/>
        <end position="549"/>
    </location>
</feature>
<keyword evidence="9" id="KW-1185">Reference proteome</keyword>
<feature type="transmembrane region" description="Helical" evidence="6">
    <location>
        <begin position="402"/>
        <end position="420"/>
    </location>
</feature>
<feature type="transmembrane region" description="Helical" evidence="6">
    <location>
        <begin position="497"/>
        <end position="518"/>
    </location>
</feature>
<dbReference type="GO" id="GO:0005886">
    <property type="term" value="C:plasma membrane"/>
    <property type="evidence" value="ECO:0007669"/>
    <property type="project" value="UniProtKB-SubCell"/>
</dbReference>
<evidence type="ECO:0000313" key="8">
    <source>
        <dbReference type="EMBL" id="AVX04594.1"/>
    </source>
</evidence>
<keyword evidence="2" id="KW-1003">Cell membrane</keyword>
<dbReference type="EMBL" id="CP021330">
    <property type="protein sequence ID" value="AVX04594.1"/>
    <property type="molecule type" value="Genomic_DNA"/>
</dbReference>
<feature type="transmembrane region" description="Helical" evidence="6">
    <location>
        <begin position="380"/>
        <end position="396"/>
    </location>
</feature>
<feature type="transmembrane region" description="Helical" evidence="6">
    <location>
        <begin position="76"/>
        <end position="93"/>
    </location>
</feature>
<keyword evidence="5 6" id="KW-0472">Membrane</keyword>
<dbReference type="KEGG" id="mmyr:MXMO3_02073"/>
<feature type="transmembrane region" description="Helical" evidence="6">
    <location>
        <begin position="102"/>
        <end position="122"/>
    </location>
</feature>
<evidence type="ECO:0000259" key="7">
    <source>
        <dbReference type="Pfam" id="PF03772"/>
    </source>
</evidence>